<dbReference type="PROSITE" id="PS50021">
    <property type="entry name" value="CH"/>
    <property type="match status" value="1"/>
</dbReference>
<dbReference type="FunFam" id="3.30.920.20:FF:000004">
    <property type="entry name" value="GAS2-like protein 1 isoform X1"/>
    <property type="match status" value="1"/>
</dbReference>
<dbReference type="Pfam" id="PF00307">
    <property type="entry name" value="CH"/>
    <property type="match status" value="1"/>
</dbReference>
<dbReference type="GO" id="GO:0051764">
    <property type="term" value="P:actin crosslink formation"/>
    <property type="evidence" value="ECO:0007669"/>
    <property type="project" value="TreeGrafter"/>
</dbReference>
<dbReference type="GO" id="GO:1904825">
    <property type="term" value="P:protein localization to microtubule plus-end"/>
    <property type="evidence" value="ECO:0007669"/>
    <property type="project" value="TreeGrafter"/>
</dbReference>
<dbReference type="Proteomes" id="UP000050525">
    <property type="component" value="Unassembled WGS sequence"/>
</dbReference>
<dbReference type="Pfam" id="PF02187">
    <property type="entry name" value="GAS2"/>
    <property type="match status" value="1"/>
</dbReference>
<dbReference type="Gene3D" id="3.30.920.20">
    <property type="entry name" value="Gas2-like domain"/>
    <property type="match status" value="1"/>
</dbReference>
<comment type="subcellular location">
    <subcellularLocation>
        <location evidence="1">Cytoplasm</location>
        <location evidence="1">Cytoskeleton</location>
    </subcellularLocation>
</comment>
<dbReference type="eggNOG" id="KOG0516">
    <property type="taxonomic scope" value="Eukaryota"/>
</dbReference>
<dbReference type="GO" id="GO:0005884">
    <property type="term" value="C:actin filament"/>
    <property type="evidence" value="ECO:0007669"/>
    <property type="project" value="TreeGrafter"/>
</dbReference>
<evidence type="ECO:0000259" key="7">
    <source>
        <dbReference type="PROSITE" id="PS51460"/>
    </source>
</evidence>
<dbReference type="Gene3D" id="1.10.418.10">
    <property type="entry name" value="Calponin-like domain"/>
    <property type="match status" value="1"/>
</dbReference>
<dbReference type="InterPro" id="IPR036534">
    <property type="entry name" value="GAR_dom_sf"/>
</dbReference>
<dbReference type="InterPro" id="IPR001715">
    <property type="entry name" value="CH_dom"/>
</dbReference>
<name>A0A151N4S5_ALLMI</name>
<protein>
    <submittedName>
        <fullName evidence="8">GAS2-like protein 1</fullName>
    </submittedName>
</protein>
<dbReference type="InterPro" id="IPR036872">
    <property type="entry name" value="CH_dom_sf"/>
</dbReference>
<gene>
    <name evidence="8" type="primary">GAS2L1</name>
    <name evidence="8" type="ORF">Y1Q_0022858</name>
</gene>
<feature type="region of interest" description="Disordered" evidence="5">
    <location>
        <begin position="706"/>
        <end position="788"/>
    </location>
</feature>
<dbReference type="SMART" id="SM00033">
    <property type="entry name" value="CH"/>
    <property type="match status" value="1"/>
</dbReference>
<dbReference type="SUPFAM" id="SSF47576">
    <property type="entry name" value="Calponin-homology domain, CH-domain"/>
    <property type="match status" value="1"/>
</dbReference>
<dbReference type="PANTHER" id="PTHR46756:SF16">
    <property type="entry name" value="GAS2-LIKE PROTEIN 1"/>
    <property type="match status" value="1"/>
</dbReference>
<feature type="compositionally biased region" description="Acidic residues" evidence="5">
    <location>
        <begin position="658"/>
        <end position="667"/>
    </location>
</feature>
<dbReference type="PROSITE" id="PS51460">
    <property type="entry name" value="GAR"/>
    <property type="match status" value="1"/>
</dbReference>
<dbReference type="PANTHER" id="PTHR46756">
    <property type="entry name" value="TRANSGELIN"/>
    <property type="match status" value="1"/>
</dbReference>
<feature type="compositionally biased region" description="Basic and acidic residues" evidence="5">
    <location>
        <begin position="713"/>
        <end position="723"/>
    </location>
</feature>
<organism evidence="8 9">
    <name type="scientific">Alligator mississippiensis</name>
    <name type="common">American alligator</name>
    <dbReference type="NCBI Taxonomy" id="8496"/>
    <lineage>
        <taxon>Eukaryota</taxon>
        <taxon>Metazoa</taxon>
        <taxon>Chordata</taxon>
        <taxon>Craniata</taxon>
        <taxon>Vertebrata</taxon>
        <taxon>Euteleostomi</taxon>
        <taxon>Archelosauria</taxon>
        <taxon>Archosauria</taxon>
        <taxon>Crocodylia</taxon>
        <taxon>Alligatoridae</taxon>
        <taxon>Alligatorinae</taxon>
        <taxon>Alligator</taxon>
    </lineage>
</organism>
<dbReference type="SMART" id="SM00243">
    <property type="entry name" value="GAS2"/>
    <property type="match status" value="1"/>
</dbReference>
<evidence type="ECO:0000256" key="2">
    <source>
        <dbReference type="ARBA" id="ARBA00022490"/>
    </source>
</evidence>
<dbReference type="GO" id="GO:0001725">
    <property type="term" value="C:stress fiber"/>
    <property type="evidence" value="ECO:0007669"/>
    <property type="project" value="TreeGrafter"/>
</dbReference>
<dbReference type="GO" id="GO:0031110">
    <property type="term" value="P:regulation of microtubule polymerization or depolymerization"/>
    <property type="evidence" value="ECO:0007669"/>
    <property type="project" value="TreeGrafter"/>
</dbReference>
<keyword evidence="3" id="KW-0206">Cytoskeleton</keyword>
<dbReference type="STRING" id="8496.A0A151N4S5"/>
<evidence type="ECO:0000259" key="6">
    <source>
        <dbReference type="PROSITE" id="PS50021"/>
    </source>
</evidence>
<dbReference type="AlphaFoldDB" id="A0A151N4S5"/>
<evidence type="ECO:0000313" key="8">
    <source>
        <dbReference type="EMBL" id="KYO31790.1"/>
    </source>
</evidence>
<feature type="region of interest" description="Disordered" evidence="5">
    <location>
        <begin position="658"/>
        <end position="678"/>
    </location>
</feature>
<sequence length="788" mass="87398">MKEDLTEWLNTLYDLDIPVDNFMEALETGYDLCQHANNVNRIALEFQQQHSEAAAHMRVPQNEVVFQAKNVVPGSFIARDNVSNFIQWCRQDLGIQDVLMFETNDLVLKKNEKNFVLCLLEVARRGSKFGMLAPMLIQMEEEIEEEMRDQIAYEELVTQQDSQDLGPKSPIYPSRAQRISLCDLKNLDELVREILGRCTCPSQFPMIKVSEGKYKVGDSNALIFVRVLRSHVMVRVGGGWDTLEHYLDKHDPCRCASLSHRLTQSRALGFSPQKVASPGNFSPSPRAASPSSQRRSEGMLNPYRPAEPLRSGDKRPSAGGDSAHAKTDRCGLPPRLDAPRQNSSAALSARQEGLPPRPGNIPASVQSSCSPSRVPAAPPNCNVSEPQASTTLRPRDQLPPRIRRYSGDSDSSASSAQSGILGRQRGEDSSSGPLSLHRREAGREPLPSRQLSENFHQDLEELAKSFRFPLCLDPSQEQQLYQRLEEEFLANSQLMELDGEEAEPLGRPCDTTRLQQTTPDQAAVDSAYCSSSSSSSSLSFFCKHGFPVDFSERPKDEPRRNPVSQRPWAPDCSMAPAELQNGSSWDSQVALEPTLCRRKLVLSSSSDESNYYTALNDVLEGQEGAEVSKLGTDAPLNILEVGSSDTDLGLLMADDMEDELTETEEGPPGEISLDGTLDASETQEVVLRQKKYLKKPDRVPSIYKLKLRPKAKPRVDTQPDKKPSKIPTPLSYKIADKSPAGSTSPKGSPSKRPVEHKPWRVFHNVFSSFMEPPQGQTEPGGLDEDAWA</sequence>
<feature type="compositionally biased region" description="Low complexity" evidence="5">
    <location>
        <begin position="282"/>
        <end position="293"/>
    </location>
</feature>
<proteinExistence type="inferred from homology"/>
<dbReference type="EMBL" id="AKHW03004053">
    <property type="protein sequence ID" value="KYO31790.1"/>
    <property type="molecule type" value="Genomic_DNA"/>
</dbReference>
<feature type="region of interest" description="Disordered" evidence="5">
    <location>
        <begin position="269"/>
        <end position="451"/>
    </location>
</feature>
<evidence type="ECO:0000256" key="1">
    <source>
        <dbReference type="ARBA" id="ARBA00004245"/>
    </source>
</evidence>
<feature type="domain" description="GAR" evidence="7">
    <location>
        <begin position="182"/>
        <end position="254"/>
    </location>
</feature>
<dbReference type="GO" id="GO:0001578">
    <property type="term" value="P:microtubule bundle formation"/>
    <property type="evidence" value="ECO:0007669"/>
    <property type="project" value="TreeGrafter"/>
</dbReference>
<dbReference type="InterPro" id="IPR003108">
    <property type="entry name" value="GAR_dom"/>
</dbReference>
<dbReference type="SUPFAM" id="SSF143575">
    <property type="entry name" value="GAS2 domain-like"/>
    <property type="match status" value="1"/>
</dbReference>
<comment type="similarity">
    <text evidence="4">Belongs to the GAS2 family.</text>
</comment>
<evidence type="ECO:0000256" key="5">
    <source>
        <dbReference type="SAM" id="MobiDB-lite"/>
    </source>
</evidence>
<accession>A0A151N4S5</accession>
<evidence type="ECO:0000256" key="3">
    <source>
        <dbReference type="ARBA" id="ARBA00023212"/>
    </source>
</evidence>
<feature type="compositionally biased region" description="Low complexity" evidence="5">
    <location>
        <begin position="408"/>
        <end position="419"/>
    </location>
</feature>
<keyword evidence="9" id="KW-1185">Reference proteome</keyword>
<evidence type="ECO:0000256" key="4">
    <source>
        <dbReference type="ARBA" id="ARBA00038441"/>
    </source>
</evidence>
<dbReference type="GO" id="GO:0051015">
    <property type="term" value="F:actin filament binding"/>
    <property type="evidence" value="ECO:0007669"/>
    <property type="project" value="TreeGrafter"/>
</dbReference>
<evidence type="ECO:0000313" key="9">
    <source>
        <dbReference type="Proteomes" id="UP000050525"/>
    </source>
</evidence>
<feature type="compositionally biased region" description="Polar residues" evidence="5">
    <location>
        <begin position="381"/>
        <end position="392"/>
    </location>
</feature>
<reference evidence="8 9" key="1">
    <citation type="journal article" date="2012" name="Genome Biol.">
        <title>Sequencing three crocodilian genomes to illuminate the evolution of archosaurs and amniotes.</title>
        <authorList>
            <person name="St John J.A."/>
            <person name="Braun E.L."/>
            <person name="Isberg S.R."/>
            <person name="Miles L.G."/>
            <person name="Chong A.Y."/>
            <person name="Gongora J."/>
            <person name="Dalzell P."/>
            <person name="Moran C."/>
            <person name="Bed'hom B."/>
            <person name="Abzhanov A."/>
            <person name="Burgess S.C."/>
            <person name="Cooksey A.M."/>
            <person name="Castoe T.A."/>
            <person name="Crawford N.G."/>
            <person name="Densmore L.D."/>
            <person name="Drew J.C."/>
            <person name="Edwards S.V."/>
            <person name="Faircloth B.C."/>
            <person name="Fujita M.K."/>
            <person name="Greenwold M.J."/>
            <person name="Hoffmann F.G."/>
            <person name="Howard J.M."/>
            <person name="Iguchi T."/>
            <person name="Janes D.E."/>
            <person name="Khan S.Y."/>
            <person name="Kohno S."/>
            <person name="de Koning A.J."/>
            <person name="Lance S.L."/>
            <person name="McCarthy F.M."/>
            <person name="McCormack J.E."/>
            <person name="Merchant M.E."/>
            <person name="Peterson D.G."/>
            <person name="Pollock D.D."/>
            <person name="Pourmand N."/>
            <person name="Raney B.J."/>
            <person name="Roessler K.A."/>
            <person name="Sanford J.R."/>
            <person name="Sawyer R.H."/>
            <person name="Schmidt C.J."/>
            <person name="Triplett E.W."/>
            <person name="Tuberville T.D."/>
            <person name="Venegas-Anaya M."/>
            <person name="Howard J.T."/>
            <person name="Jarvis E.D."/>
            <person name="Guillette L.J.Jr."/>
            <person name="Glenn T.C."/>
            <person name="Green R.E."/>
            <person name="Ray D.A."/>
        </authorList>
    </citation>
    <scope>NUCLEOTIDE SEQUENCE [LARGE SCALE GENOMIC DNA]</scope>
    <source>
        <strain evidence="8">KSC_2009_1</strain>
    </source>
</reference>
<comment type="caution">
    <text evidence="8">The sequence shown here is derived from an EMBL/GenBank/DDBJ whole genome shotgun (WGS) entry which is preliminary data.</text>
</comment>
<dbReference type="GO" id="GO:0008017">
    <property type="term" value="F:microtubule binding"/>
    <property type="evidence" value="ECO:0007669"/>
    <property type="project" value="InterPro"/>
</dbReference>
<dbReference type="GO" id="GO:0035371">
    <property type="term" value="C:microtubule plus-end"/>
    <property type="evidence" value="ECO:0007669"/>
    <property type="project" value="TreeGrafter"/>
</dbReference>
<dbReference type="GO" id="GO:0005737">
    <property type="term" value="C:cytoplasm"/>
    <property type="evidence" value="ECO:0007669"/>
    <property type="project" value="TreeGrafter"/>
</dbReference>
<dbReference type="CDD" id="cd21268">
    <property type="entry name" value="CH_GAS2L1_2"/>
    <property type="match status" value="1"/>
</dbReference>
<feature type="domain" description="Calponin-homology (CH)" evidence="6">
    <location>
        <begin position="1"/>
        <end position="127"/>
    </location>
</feature>
<keyword evidence="2" id="KW-0963">Cytoplasm</keyword>
<dbReference type="GO" id="GO:0008093">
    <property type="term" value="F:cytoskeletal anchor activity"/>
    <property type="evidence" value="ECO:0007669"/>
    <property type="project" value="TreeGrafter"/>
</dbReference>